<organism evidence="1 2">
    <name type="scientific">Aquatica leii</name>
    <dbReference type="NCBI Taxonomy" id="1421715"/>
    <lineage>
        <taxon>Eukaryota</taxon>
        <taxon>Metazoa</taxon>
        <taxon>Ecdysozoa</taxon>
        <taxon>Arthropoda</taxon>
        <taxon>Hexapoda</taxon>
        <taxon>Insecta</taxon>
        <taxon>Pterygota</taxon>
        <taxon>Neoptera</taxon>
        <taxon>Endopterygota</taxon>
        <taxon>Coleoptera</taxon>
        <taxon>Polyphaga</taxon>
        <taxon>Elateriformia</taxon>
        <taxon>Elateroidea</taxon>
        <taxon>Lampyridae</taxon>
        <taxon>Luciolinae</taxon>
        <taxon>Aquatica</taxon>
    </lineage>
</organism>
<dbReference type="EMBL" id="JARPUR010000002">
    <property type="protein sequence ID" value="KAK4881001.1"/>
    <property type="molecule type" value="Genomic_DNA"/>
</dbReference>
<accession>A0AAN7PI71</accession>
<reference evidence="2" key="1">
    <citation type="submission" date="2023-01" db="EMBL/GenBank/DDBJ databases">
        <title>Key to firefly adult light organ development and bioluminescence: homeobox transcription factors regulate luciferase expression and transportation to peroxisome.</title>
        <authorList>
            <person name="Fu X."/>
        </authorList>
    </citation>
    <scope>NUCLEOTIDE SEQUENCE [LARGE SCALE GENOMIC DNA]</scope>
</reference>
<name>A0AAN7PI71_9COLE</name>
<evidence type="ECO:0000313" key="1">
    <source>
        <dbReference type="EMBL" id="KAK4881001.1"/>
    </source>
</evidence>
<keyword evidence="2" id="KW-1185">Reference proteome</keyword>
<evidence type="ECO:0000313" key="2">
    <source>
        <dbReference type="Proteomes" id="UP001353858"/>
    </source>
</evidence>
<proteinExistence type="predicted"/>
<dbReference type="Proteomes" id="UP001353858">
    <property type="component" value="Unassembled WGS sequence"/>
</dbReference>
<dbReference type="AlphaFoldDB" id="A0AAN7PI71"/>
<comment type="caution">
    <text evidence="1">The sequence shown here is derived from an EMBL/GenBank/DDBJ whole genome shotgun (WGS) entry which is preliminary data.</text>
</comment>
<sequence>MSTQAQQNYKEEIKHPWEDFDYRLETTDLDLGLSIDGRFWESDDFVNSDAPISIATALDEHNYTSKLTSDVLDEELPGVCLHVNKHRVSLEFCAACHNNASETWKEHKLD</sequence>
<protein>
    <submittedName>
        <fullName evidence="1">Uncharacterized protein</fullName>
    </submittedName>
</protein>
<gene>
    <name evidence="1" type="ORF">RN001_004320</name>
</gene>